<dbReference type="InterPro" id="IPR023631">
    <property type="entry name" value="Amidase_dom"/>
</dbReference>
<dbReference type="EMBL" id="SOSA01000300">
    <property type="protein sequence ID" value="THC92916.1"/>
    <property type="molecule type" value="Genomic_DNA"/>
</dbReference>
<dbReference type="InterPro" id="IPR036928">
    <property type="entry name" value="AS_sf"/>
</dbReference>
<proteinExistence type="predicted"/>
<dbReference type="PANTHER" id="PTHR42678:SF11">
    <property type="entry name" value="AMIDASE FAMILY PROTEIN"/>
    <property type="match status" value="1"/>
</dbReference>
<dbReference type="Proteomes" id="UP000308092">
    <property type="component" value="Unassembled WGS sequence"/>
</dbReference>
<evidence type="ECO:0000259" key="1">
    <source>
        <dbReference type="Pfam" id="PF01425"/>
    </source>
</evidence>
<dbReference type="SUPFAM" id="SSF75304">
    <property type="entry name" value="Amidase signature (AS) enzymes"/>
    <property type="match status" value="1"/>
</dbReference>
<dbReference type="Pfam" id="PF01425">
    <property type="entry name" value="Amidase"/>
    <property type="match status" value="1"/>
</dbReference>
<dbReference type="PANTHER" id="PTHR42678">
    <property type="entry name" value="AMIDASE"/>
    <property type="match status" value="1"/>
</dbReference>
<sequence>MDPNLFIIEALPEAPQTLSLIDATISELKQALDSRIITSVELVARYLRRISVYDATGLKLSAIPILNPSVIEEATASDARRASGLPARPLEGIPYLVKDSIKVKGMTVASGSPAFENLVATEDAACVQALKNAGAVLLGRTNMPAMAYGGMQRGSYGRAESPYNLDYLTAAYASGSSNGSATATTANFCAFSLGSETVSSGRSPASNNAIIAYTPSRGLLPLRGVWPLYPTCDVLVPHTRTMSDLFHVLDVLAVIDKTPSGDFWNEQKIISLPPVDTLRPRVFKELEDVKSLRGKRLGVPSMYIGGADILPDNVCTRPSVIMLWKATKASLEACGATVIEVDDFPLVTTYESRASLGEQVNVKGLPEGWHSMERCQVVAHSWDDFLAYNNQPGLQSLTCVNPDTIFPLAPGSLPGTPDATNTLRWHEMVEYPKNKPNSIYEIPGMRQALNALENARKETFEQWMDLHTLDAVVFPANGDVGSARADMDPESSLYAWRNGVKYSNGNRGIRHLGIPTVSVPMGLMEDTRMPVNLTFAGKAYDDNNLLRYAYAFEKETKNRQLPPLVPQLDSDLIDLSGSSHLTSSKALLETPRIEVKNQLKNIQDTTVHLDIQGVLHLDRNEILKKLTCYVNGSPIEATIDEDVWSLTARYPMSARDSKWTRWSSPALVQTIVVVVAQTNTGRVAGKLLLL</sequence>
<dbReference type="STRING" id="1220188.A0A4S3JCJ9"/>
<gene>
    <name evidence="2" type="ORF">EYZ11_007612</name>
</gene>
<reference evidence="2 3" key="1">
    <citation type="submission" date="2019-03" db="EMBL/GenBank/DDBJ databases">
        <title>The genome sequence of a newly discovered highly antifungal drug resistant Aspergillus species, Aspergillus tanneri NIH 1004.</title>
        <authorList>
            <person name="Mounaud S."/>
            <person name="Singh I."/>
            <person name="Joardar V."/>
            <person name="Pakala S."/>
            <person name="Pakala S."/>
            <person name="Venepally P."/>
            <person name="Hoover J."/>
            <person name="Nierman W."/>
            <person name="Chung J."/>
            <person name="Losada L."/>
        </authorList>
    </citation>
    <scope>NUCLEOTIDE SEQUENCE [LARGE SCALE GENOMIC DNA]</scope>
    <source>
        <strain evidence="2 3">NIH1004</strain>
    </source>
</reference>
<organism evidence="2 3">
    <name type="scientific">Aspergillus tanneri</name>
    <dbReference type="NCBI Taxonomy" id="1220188"/>
    <lineage>
        <taxon>Eukaryota</taxon>
        <taxon>Fungi</taxon>
        <taxon>Dikarya</taxon>
        <taxon>Ascomycota</taxon>
        <taxon>Pezizomycotina</taxon>
        <taxon>Eurotiomycetes</taxon>
        <taxon>Eurotiomycetidae</taxon>
        <taxon>Eurotiales</taxon>
        <taxon>Aspergillaceae</taxon>
        <taxon>Aspergillus</taxon>
        <taxon>Aspergillus subgen. Circumdati</taxon>
    </lineage>
</organism>
<dbReference type="NCBIfam" id="NF005127">
    <property type="entry name" value="PRK06565.1"/>
    <property type="match status" value="1"/>
</dbReference>
<feature type="domain" description="Amidase" evidence="1">
    <location>
        <begin position="41"/>
        <end position="342"/>
    </location>
</feature>
<evidence type="ECO:0000313" key="2">
    <source>
        <dbReference type="EMBL" id="THC92916.1"/>
    </source>
</evidence>
<evidence type="ECO:0000313" key="3">
    <source>
        <dbReference type="Proteomes" id="UP000308092"/>
    </source>
</evidence>
<comment type="caution">
    <text evidence="2">The sequence shown here is derived from an EMBL/GenBank/DDBJ whole genome shotgun (WGS) entry which is preliminary data.</text>
</comment>
<protein>
    <recommendedName>
        <fullName evidence="1">Amidase domain-containing protein</fullName>
    </recommendedName>
</protein>
<name>A0A4S3JCJ9_9EURO</name>
<accession>A0A4S3JCJ9</accession>
<dbReference type="VEuPathDB" id="FungiDB:EYZ11_007612"/>
<keyword evidence="3" id="KW-1185">Reference proteome</keyword>
<dbReference type="Gene3D" id="3.90.1300.10">
    <property type="entry name" value="Amidase signature (AS) domain"/>
    <property type="match status" value="1"/>
</dbReference>
<dbReference type="AlphaFoldDB" id="A0A4S3JCJ9"/>